<accession>A0AAJ1IAY3</accession>
<dbReference type="PANTHER" id="PTHR36220:SF1">
    <property type="entry name" value="GAMMA TUBULIN COMPLEX COMPONENT C-TERMINAL DOMAIN-CONTAINING PROTEIN"/>
    <property type="match status" value="1"/>
</dbReference>
<evidence type="ECO:0000256" key="2">
    <source>
        <dbReference type="ARBA" id="ARBA00022737"/>
    </source>
</evidence>
<organism evidence="5 6">
    <name type="scientific">Candidatus Thalassospirochaeta sargassi</name>
    <dbReference type="NCBI Taxonomy" id="3119039"/>
    <lineage>
        <taxon>Bacteria</taxon>
        <taxon>Pseudomonadati</taxon>
        <taxon>Spirochaetota</taxon>
        <taxon>Spirochaetia</taxon>
        <taxon>Spirochaetales</taxon>
        <taxon>Spirochaetaceae</taxon>
        <taxon>Candidatus Thalassospirochaeta</taxon>
    </lineage>
</organism>
<comment type="caution">
    <text evidence="5">The sequence shown here is derived from an EMBL/GenBank/DDBJ whole genome shotgun (WGS) entry which is preliminary data.</text>
</comment>
<evidence type="ECO:0000256" key="3">
    <source>
        <dbReference type="ARBA" id="ARBA00023180"/>
    </source>
</evidence>
<dbReference type="InterPro" id="IPR013517">
    <property type="entry name" value="FG-GAP"/>
</dbReference>
<keyword evidence="3" id="KW-0325">Glycoprotein</keyword>
<evidence type="ECO:0008006" key="7">
    <source>
        <dbReference type="Google" id="ProtNLM"/>
    </source>
</evidence>
<dbReference type="PROSITE" id="PS51257">
    <property type="entry name" value="PROKAR_LIPOPROTEIN"/>
    <property type="match status" value="1"/>
</dbReference>
<reference evidence="5 6" key="1">
    <citation type="submission" date="2022-12" db="EMBL/GenBank/DDBJ databases">
        <title>Metagenome assembled genome from gulf of manar.</title>
        <authorList>
            <person name="Kohli P."/>
            <person name="Pk S."/>
            <person name="Venkata Ramana C."/>
            <person name="Sasikala C."/>
        </authorList>
    </citation>
    <scope>NUCLEOTIDE SEQUENCE [LARGE SCALE GENOMIC DNA]</scope>
    <source>
        <strain evidence="5">JB008</strain>
    </source>
</reference>
<dbReference type="AlphaFoldDB" id="A0AAJ1IAY3"/>
<protein>
    <recommendedName>
        <fullName evidence="7">PKD domain-containing protein</fullName>
    </recommendedName>
</protein>
<name>A0AAJ1IAY3_9SPIO</name>
<feature type="chain" id="PRO_5042527985" description="PKD domain-containing protein" evidence="4">
    <location>
        <begin position="25"/>
        <end position="379"/>
    </location>
</feature>
<dbReference type="EMBL" id="JAQQAL010000010">
    <property type="protein sequence ID" value="MDC7225925.1"/>
    <property type="molecule type" value="Genomic_DNA"/>
</dbReference>
<evidence type="ECO:0000313" key="6">
    <source>
        <dbReference type="Proteomes" id="UP001221217"/>
    </source>
</evidence>
<evidence type="ECO:0000256" key="4">
    <source>
        <dbReference type="SAM" id="SignalP"/>
    </source>
</evidence>
<dbReference type="Gene3D" id="2.120.10.80">
    <property type="entry name" value="Kelch-type beta propeller"/>
    <property type="match status" value="1"/>
</dbReference>
<dbReference type="InterPro" id="IPR011043">
    <property type="entry name" value="Gal_Oxase/kelch_b-propeller"/>
</dbReference>
<feature type="signal peptide" evidence="4">
    <location>
        <begin position="1"/>
        <end position="24"/>
    </location>
</feature>
<evidence type="ECO:0000313" key="5">
    <source>
        <dbReference type="EMBL" id="MDC7225925.1"/>
    </source>
</evidence>
<keyword evidence="2" id="KW-0677">Repeat</keyword>
<sequence>MKKKVKKNILVLIFIVLLSSCSQFNNQPETILTPDISDSLAFGRKVAISGDIALVSAVLDNYDGTHELYTGSVYVFEGGDEEWSHTQKLTASDLADGDRFGSDIAISGTTAIIGACCANGDKLNEGAAYIFKQENGEFSQAQKLTVSDADTDDNFGTRVTIYGDTAAVAAPGKSSSSISGAVYIFEKSGGTWIQSQMLTVETNENLGTSLDLSEEYLFVGSESDDLYGSVYVFEYDGDSWIQGSKISASDQGSSDLFGGDIAFSEDTLIVGAAGNDDNGADSGSAYIYQESSGNWSQIRNLLPDDGIDDACFGTSVAIYSDTAVIGCAGAVYIYSQSSGTWSSTRKITNTSEHFGESTAIDESVLIVGCAESAYIYQLD</sequence>
<keyword evidence="1 4" id="KW-0732">Signal</keyword>
<dbReference type="PANTHER" id="PTHR36220">
    <property type="entry name" value="UNNAMED PRODUCT"/>
    <property type="match status" value="1"/>
</dbReference>
<dbReference type="InterPro" id="IPR015915">
    <property type="entry name" value="Kelch-typ_b-propeller"/>
</dbReference>
<dbReference type="InterPro" id="IPR013519">
    <property type="entry name" value="Int_alpha_beta-p"/>
</dbReference>
<dbReference type="SUPFAM" id="SSF69318">
    <property type="entry name" value="Integrin alpha N-terminal domain"/>
    <property type="match status" value="1"/>
</dbReference>
<dbReference type="InterPro" id="IPR028994">
    <property type="entry name" value="Integrin_alpha_N"/>
</dbReference>
<dbReference type="SUPFAM" id="SSF50965">
    <property type="entry name" value="Galactose oxidase, central domain"/>
    <property type="match status" value="1"/>
</dbReference>
<proteinExistence type="predicted"/>
<dbReference type="Pfam" id="PF14312">
    <property type="entry name" value="FG-GAP_2"/>
    <property type="match status" value="5"/>
</dbReference>
<gene>
    <name evidence="5" type="ORF">PQJ61_04075</name>
</gene>
<dbReference type="Gene3D" id="2.130.10.130">
    <property type="entry name" value="Integrin alpha, N-terminal"/>
    <property type="match status" value="2"/>
</dbReference>
<dbReference type="SMART" id="SM00191">
    <property type="entry name" value="Int_alpha"/>
    <property type="match status" value="3"/>
</dbReference>
<evidence type="ECO:0000256" key="1">
    <source>
        <dbReference type="ARBA" id="ARBA00022729"/>
    </source>
</evidence>
<dbReference type="Proteomes" id="UP001221217">
    <property type="component" value="Unassembled WGS sequence"/>
</dbReference>